<evidence type="ECO:0000313" key="2">
    <source>
        <dbReference type="Proteomes" id="UP000694864"/>
    </source>
</evidence>
<evidence type="ECO:0000313" key="3">
    <source>
        <dbReference type="RefSeq" id="XP_019097865.1"/>
    </source>
</evidence>
<protein>
    <submittedName>
        <fullName evidence="3">Uncharacterized protein LOC104770000 isoform X2</fullName>
    </submittedName>
</protein>
<feature type="region of interest" description="Disordered" evidence="1">
    <location>
        <begin position="1"/>
        <end position="90"/>
    </location>
</feature>
<name>A0ABM1RFS7_CAMSA</name>
<dbReference type="Proteomes" id="UP000694864">
    <property type="component" value="Chromosome 20"/>
</dbReference>
<accession>A0ABM1RFS7</accession>
<sequence length="90" mass="10745">MSRRESKDSDPKRQRSRIDREPSPKRSRRDGKPEAERFLSNKDLDVGDGTVTEHKPRQSRPRSYHQEFTESKPSPTEREKLEEQYAFRKT</sequence>
<gene>
    <name evidence="3" type="primary">LOC104770000</name>
</gene>
<dbReference type="RefSeq" id="XP_019097865.1">
    <property type="nucleotide sequence ID" value="XM_019242320.1"/>
</dbReference>
<dbReference type="PANTHER" id="PTHR36364:SF1">
    <property type="entry name" value="OS03G0203000 PROTEIN"/>
    <property type="match status" value="1"/>
</dbReference>
<dbReference type="PANTHER" id="PTHR36364">
    <property type="entry name" value="OS03G0203000 PROTEIN"/>
    <property type="match status" value="1"/>
</dbReference>
<feature type="compositionally biased region" description="Basic and acidic residues" evidence="1">
    <location>
        <begin position="64"/>
        <end position="90"/>
    </location>
</feature>
<feature type="compositionally biased region" description="Basic and acidic residues" evidence="1">
    <location>
        <begin position="1"/>
        <end position="56"/>
    </location>
</feature>
<dbReference type="GeneID" id="104770000"/>
<reference evidence="2" key="1">
    <citation type="journal article" date="2014" name="Nat. Commun.">
        <title>The emerging biofuel crop Camelina sativa retains a highly undifferentiated hexaploid genome structure.</title>
        <authorList>
            <person name="Kagale S."/>
            <person name="Koh C."/>
            <person name="Nixon J."/>
            <person name="Bollina V."/>
            <person name="Clarke W.E."/>
            <person name="Tuteja R."/>
            <person name="Spillane C."/>
            <person name="Robinson S.J."/>
            <person name="Links M.G."/>
            <person name="Clarke C."/>
            <person name="Higgins E.E."/>
            <person name="Huebert T."/>
            <person name="Sharpe A.G."/>
            <person name="Parkin I.A."/>
        </authorList>
    </citation>
    <scope>NUCLEOTIDE SEQUENCE [LARGE SCALE GENOMIC DNA]</scope>
    <source>
        <strain evidence="2">cv. DH55</strain>
    </source>
</reference>
<organism evidence="2 3">
    <name type="scientific">Camelina sativa</name>
    <name type="common">False flax</name>
    <name type="synonym">Myagrum sativum</name>
    <dbReference type="NCBI Taxonomy" id="90675"/>
    <lineage>
        <taxon>Eukaryota</taxon>
        <taxon>Viridiplantae</taxon>
        <taxon>Streptophyta</taxon>
        <taxon>Embryophyta</taxon>
        <taxon>Tracheophyta</taxon>
        <taxon>Spermatophyta</taxon>
        <taxon>Magnoliopsida</taxon>
        <taxon>eudicotyledons</taxon>
        <taxon>Gunneridae</taxon>
        <taxon>Pentapetalae</taxon>
        <taxon>rosids</taxon>
        <taxon>malvids</taxon>
        <taxon>Brassicales</taxon>
        <taxon>Brassicaceae</taxon>
        <taxon>Camelineae</taxon>
        <taxon>Camelina</taxon>
    </lineage>
</organism>
<keyword evidence="2" id="KW-1185">Reference proteome</keyword>
<proteinExistence type="predicted"/>
<reference evidence="3" key="2">
    <citation type="submission" date="2025-08" db="UniProtKB">
        <authorList>
            <consortium name="RefSeq"/>
        </authorList>
    </citation>
    <scope>IDENTIFICATION</scope>
    <source>
        <tissue evidence="3">Leaf</tissue>
    </source>
</reference>
<evidence type="ECO:0000256" key="1">
    <source>
        <dbReference type="SAM" id="MobiDB-lite"/>
    </source>
</evidence>